<dbReference type="AlphaFoldDB" id="K0R934"/>
<keyword evidence="2" id="KW-0472">Membrane</keyword>
<evidence type="ECO:0000313" key="4">
    <source>
        <dbReference type="Proteomes" id="UP000266841"/>
    </source>
</evidence>
<keyword evidence="2" id="KW-1133">Transmembrane helix</keyword>
<dbReference type="Proteomes" id="UP000266841">
    <property type="component" value="Unassembled WGS sequence"/>
</dbReference>
<protein>
    <submittedName>
        <fullName evidence="3">Uncharacterized protein</fullName>
    </submittedName>
</protein>
<feature type="region of interest" description="Disordered" evidence="1">
    <location>
        <begin position="34"/>
        <end position="64"/>
    </location>
</feature>
<evidence type="ECO:0000256" key="2">
    <source>
        <dbReference type="SAM" id="Phobius"/>
    </source>
</evidence>
<feature type="transmembrane region" description="Helical" evidence="2">
    <location>
        <begin position="79"/>
        <end position="100"/>
    </location>
</feature>
<keyword evidence="2" id="KW-0812">Transmembrane</keyword>
<reference evidence="3 4" key="1">
    <citation type="journal article" date="2012" name="Genome Biol.">
        <title>Genome and low-iron response of an oceanic diatom adapted to chronic iron limitation.</title>
        <authorList>
            <person name="Lommer M."/>
            <person name="Specht M."/>
            <person name="Roy A.S."/>
            <person name="Kraemer L."/>
            <person name="Andreson R."/>
            <person name="Gutowska M.A."/>
            <person name="Wolf J."/>
            <person name="Bergner S.V."/>
            <person name="Schilhabel M.B."/>
            <person name="Klostermeier U.C."/>
            <person name="Beiko R.G."/>
            <person name="Rosenstiel P."/>
            <person name="Hippler M."/>
            <person name="Laroche J."/>
        </authorList>
    </citation>
    <scope>NUCLEOTIDE SEQUENCE [LARGE SCALE GENOMIC DNA]</scope>
    <source>
        <strain evidence="3 4">CCMP1005</strain>
    </source>
</reference>
<evidence type="ECO:0000256" key="1">
    <source>
        <dbReference type="SAM" id="MobiDB-lite"/>
    </source>
</evidence>
<sequence length="258" mass="28005">MPDVLNPGIRACNACCSASSCPWPASRLSIHYQSTPQHSGRTGRSPSFVGVGPRHPPSAAIPTAMSPNRLKRKRKAIDCPWAVLLTLCSILTINAFTAPLTSVSFRRESTGMHAKLIGRDYNKNLTLVFPTELDRRLGVSDVRNEVLIKRSPPSPSEFDVVDEGEIQEPEHSYHDPLSESSIGGGANEGGNSSSPLEGGDESSFEKFALQNDLVTASDRLLRSLDTTSSSYTPRPGKSFSDLARLSKSHHSLLPRRPT</sequence>
<evidence type="ECO:0000313" key="3">
    <source>
        <dbReference type="EMBL" id="EJK49585.1"/>
    </source>
</evidence>
<dbReference type="EMBL" id="AGNL01044637">
    <property type="protein sequence ID" value="EJK49585.1"/>
    <property type="molecule type" value="Genomic_DNA"/>
</dbReference>
<feature type="region of interest" description="Disordered" evidence="1">
    <location>
        <begin position="223"/>
        <end position="258"/>
    </location>
</feature>
<comment type="caution">
    <text evidence="3">The sequence shown here is derived from an EMBL/GenBank/DDBJ whole genome shotgun (WGS) entry which is preliminary data.</text>
</comment>
<proteinExistence type="predicted"/>
<organism evidence="3 4">
    <name type="scientific">Thalassiosira oceanica</name>
    <name type="common">Marine diatom</name>
    <dbReference type="NCBI Taxonomy" id="159749"/>
    <lineage>
        <taxon>Eukaryota</taxon>
        <taxon>Sar</taxon>
        <taxon>Stramenopiles</taxon>
        <taxon>Ochrophyta</taxon>
        <taxon>Bacillariophyta</taxon>
        <taxon>Coscinodiscophyceae</taxon>
        <taxon>Thalassiosirophycidae</taxon>
        <taxon>Thalassiosirales</taxon>
        <taxon>Thalassiosiraceae</taxon>
        <taxon>Thalassiosira</taxon>
    </lineage>
</organism>
<gene>
    <name evidence="3" type="ORF">THAOC_31521</name>
</gene>
<keyword evidence="4" id="KW-1185">Reference proteome</keyword>
<feature type="region of interest" description="Disordered" evidence="1">
    <location>
        <begin position="170"/>
        <end position="207"/>
    </location>
</feature>
<feature type="compositionally biased region" description="Basic residues" evidence="1">
    <location>
        <begin position="246"/>
        <end position="258"/>
    </location>
</feature>
<name>K0R934_THAOC</name>
<feature type="compositionally biased region" description="Polar residues" evidence="1">
    <location>
        <begin position="34"/>
        <end position="45"/>
    </location>
</feature>
<accession>K0R934</accession>